<dbReference type="RefSeq" id="WP_091770898.1">
    <property type="nucleotide sequence ID" value="NZ_FNHG01000015.1"/>
</dbReference>
<dbReference type="OrthoDB" id="8759010at2"/>
<feature type="transmembrane region" description="Helical" evidence="1">
    <location>
        <begin position="244"/>
        <end position="268"/>
    </location>
</feature>
<keyword evidence="1" id="KW-0812">Transmembrane</keyword>
<keyword evidence="1" id="KW-0472">Membrane</keyword>
<name>A0A1G9UI95_9PROT</name>
<gene>
    <name evidence="2" type="ORF">SAMN04488568_11534</name>
</gene>
<feature type="transmembrane region" description="Helical" evidence="1">
    <location>
        <begin position="174"/>
        <end position="196"/>
    </location>
</feature>
<evidence type="ECO:0000313" key="2">
    <source>
        <dbReference type="EMBL" id="SDM59563.1"/>
    </source>
</evidence>
<sequence length="273" mass="29865">MSDNSQTRSRTRLGAGGLLKGAGLAWFLVATAGQWTFVWYILNVYGVTTATGNPQDWNETGVIVGYVGGDWFGNLMFAVHVLLAAVITMGGTLQLIPMLRKRVPALHRWNGRVFMVIAVVLAVGGLWMTWLREARLSDLGALGVSLNGVLILIAAPVALRLAMKRRIDPHRRWAMRLFILVNGVWFFRIGFMAWIIAMQGPVGSTPQLDGPFDLTLAFACYLLPLAVLELYFRAGRANAAAPKLAVAGLVLLLTLVTAAGIFGAWMFMWSPHL</sequence>
<feature type="transmembrane region" description="Helical" evidence="1">
    <location>
        <begin position="109"/>
        <end position="130"/>
    </location>
</feature>
<dbReference type="InterPro" id="IPR018750">
    <property type="entry name" value="DUF2306_membrane"/>
</dbReference>
<accession>A0A1G9UI95</accession>
<keyword evidence="1" id="KW-1133">Transmembrane helix</keyword>
<dbReference type="AlphaFoldDB" id="A0A1G9UI95"/>
<evidence type="ECO:0000256" key="1">
    <source>
        <dbReference type="SAM" id="Phobius"/>
    </source>
</evidence>
<feature type="transmembrane region" description="Helical" evidence="1">
    <location>
        <begin position="142"/>
        <end position="162"/>
    </location>
</feature>
<dbReference type="Pfam" id="PF10067">
    <property type="entry name" value="DUF2306"/>
    <property type="match status" value="1"/>
</dbReference>
<dbReference type="EMBL" id="FNHG01000015">
    <property type="protein sequence ID" value="SDM59563.1"/>
    <property type="molecule type" value="Genomic_DNA"/>
</dbReference>
<evidence type="ECO:0000313" key="3">
    <source>
        <dbReference type="Proteomes" id="UP000199759"/>
    </source>
</evidence>
<feature type="transmembrane region" description="Helical" evidence="1">
    <location>
        <begin position="21"/>
        <end position="42"/>
    </location>
</feature>
<dbReference type="STRING" id="144026.SAMN04488568_11534"/>
<protein>
    <submittedName>
        <fullName evidence="2">Predicted membrane protein</fullName>
    </submittedName>
</protein>
<organism evidence="2 3">
    <name type="scientific">Maricaulis salignorans</name>
    <dbReference type="NCBI Taxonomy" id="144026"/>
    <lineage>
        <taxon>Bacteria</taxon>
        <taxon>Pseudomonadati</taxon>
        <taxon>Pseudomonadota</taxon>
        <taxon>Alphaproteobacteria</taxon>
        <taxon>Maricaulales</taxon>
        <taxon>Maricaulaceae</taxon>
        <taxon>Maricaulis</taxon>
    </lineage>
</organism>
<feature type="transmembrane region" description="Helical" evidence="1">
    <location>
        <begin position="75"/>
        <end position="97"/>
    </location>
</feature>
<reference evidence="2 3" key="1">
    <citation type="submission" date="2016-10" db="EMBL/GenBank/DDBJ databases">
        <authorList>
            <person name="de Groot N.N."/>
        </authorList>
    </citation>
    <scope>NUCLEOTIDE SEQUENCE [LARGE SCALE GENOMIC DNA]</scope>
    <source>
        <strain evidence="2 3">DSM 16077</strain>
    </source>
</reference>
<keyword evidence="3" id="KW-1185">Reference proteome</keyword>
<feature type="transmembrane region" description="Helical" evidence="1">
    <location>
        <begin position="216"/>
        <end position="232"/>
    </location>
</feature>
<dbReference type="Proteomes" id="UP000199759">
    <property type="component" value="Unassembled WGS sequence"/>
</dbReference>
<proteinExistence type="predicted"/>